<dbReference type="SUPFAM" id="SSF142764">
    <property type="entry name" value="YgbK-like"/>
    <property type="match status" value="1"/>
</dbReference>
<dbReference type="InterPro" id="IPR031475">
    <property type="entry name" value="NBD_C"/>
</dbReference>
<evidence type="ECO:0000313" key="2">
    <source>
        <dbReference type="EMBL" id="STT02761.1"/>
    </source>
</evidence>
<proteinExistence type="predicted"/>
<dbReference type="EMBL" id="UGKT01000001">
    <property type="protein sequence ID" value="STT02761.1"/>
    <property type="molecule type" value="Genomic_DNA"/>
</dbReference>
<protein>
    <submittedName>
        <fullName evidence="2">Type III effector Hop protein</fullName>
    </submittedName>
</protein>
<evidence type="ECO:0000313" key="3">
    <source>
        <dbReference type="Proteomes" id="UP000255518"/>
    </source>
</evidence>
<feature type="domain" description="Four-carbon acid sugar kinase nucleotide binding" evidence="1">
    <location>
        <begin position="22"/>
        <end position="196"/>
    </location>
</feature>
<name>A0A377UZJ6_KLEPN</name>
<gene>
    <name evidence="2" type="ORF">NCTC13443_03119</name>
</gene>
<evidence type="ECO:0000259" key="1">
    <source>
        <dbReference type="Pfam" id="PF17042"/>
    </source>
</evidence>
<reference evidence="2 3" key="1">
    <citation type="submission" date="2018-06" db="EMBL/GenBank/DDBJ databases">
        <authorList>
            <consortium name="Pathogen Informatics"/>
            <person name="Doyle S."/>
        </authorList>
    </citation>
    <scope>NUCLEOTIDE SEQUENCE [LARGE SCALE GENOMIC DNA]</scope>
    <source>
        <strain evidence="2 3">NCTC13443</strain>
    </source>
</reference>
<sequence length="210" mass="22576">MREARSSAPASLTADGQRGSILIVAGSATPVTKKQLQYLIANDARVCHIPVDAELLVDRKNAAEIEVNRVVQHARQCVPAQHNALFVFESALTGRLLNLQEEEQRFGLAHGEAAQNINHGLGSIVREVLNCASGEIKGLYMTGGDTMVNVLKELGATGIEMIDYVIPQTDMVRIIGGDYAGLICVGKGGLTGPEDIISIIVDRIYQEAQQ</sequence>
<organism evidence="2 3">
    <name type="scientific">Klebsiella pneumoniae</name>
    <dbReference type="NCBI Taxonomy" id="573"/>
    <lineage>
        <taxon>Bacteria</taxon>
        <taxon>Pseudomonadati</taxon>
        <taxon>Pseudomonadota</taxon>
        <taxon>Gammaproteobacteria</taxon>
        <taxon>Enterobacterales</taxon>
        <taxon>Enterobacteriaceae</taxon>
        <taxon>Klebsiella/Raoultella group</taxon>
        <taxon>Klebsiella</taxon>
        <taxon>Klebsiella pneumoniae complex</taxon>
    </lineage>
</organism>
<dbReference type="Gene3D" id="3.40.980.20">
    <property type="entry name" value="Four-carbon acid sugar kinase, nucleotide binding domain"/>
    <property type="match status" value="1"/>
</dbReference>
<dbReference type="Pfam" id="PF17042">
    <property type="entry name" value="NBD_C"/>
    <property type="match status" value="1"/>
</dbReference>
<dbReference type="AlphaFoldDB" id="A0A377UZJ6"/>
<dbReference type="InterPro" id="IPR042213">
    <property type="entry name" value="NBD_C_sf"/>
</dbReference>
<accession>A0A377UZJ6</accession>
<dbReference type="Proteomes" id="UP000255518">
    <property type="component" value="Unassembled WGS sequence"/>
</dbReference>